<dbReference type="EMBL" id="VSSQ01126091">
    <property type="protein sequence ID" value="MPN56108.1"/>
    <property type="molecule type" value="Genomic_DNA"/>
</dbReference>
<evidence type="ECO:0000313" key="1">
    <source>
        <dbReference type="EMBL" id="MPN56108.1"/>
    </source>
</evidence>
<protein>
    <submittedName>
        <fullName evidence="1">Uncharacterized protein</fullName>
    </submittedName>
</protein>
<dbReference type="AlphaFoldDB" id="A0A645IXH1"/>
<reference evidence="1" key="1">
    <citation type="submission" date="2019-08" db="EMBL/GenBank/DDBJ databases">
        <authorList>
            <person name="Kucharzyk K."/>
            <person name="Murdoch R.W."/>
            <person name="Higgins S."/>
            <person name="Loffler F."/>
        </authorList>
    </citation>
    <scope>NUCLEOTIDE SEQUENCE</scope>
</reference>
<gene>
    <name evidence="1" type="ORF">SDC9_203794</name>
</gene>
<sequence>MAFAFAFVIIVLSSSSMYGNVEVVAETGIINLVNSEVVMIITTIQRRIDFVLFMIFTVLS</sequence>
<comment type="caution">
    <text evidence="1">The sequence shown here is derived from an EMBL/GenBank/DDBJ whole genome shotgun (WGS) entry which is preliminary data.</text>
</comment>
<proteinExistence type="predicted"/>
<organism evidence="1">
    <name type="scientific">bioreactor metagenome</name>
    <dbReference type="NCBI Taxonomy" id="1076179"/>
    <lineage>
        <taxon>unclassified sequences</taxon>
        <taxon>metagenomes</taxon>
        <taxon>ecological metagenomes</taxon>
    </lineage>
</organism>
<accession>A0A645IXH1</accession>
<name>A0A645IXH1_9ZZZZ</name>